<evidence type="ECO:0000256" key="3">
    <source>
        <dbReference type="ARBA" id="ARBA00023163"/>
    </source>
</evidence>
<name>A0A1D8G3L1_9ACTN</name>
<evidence type="ECO:0000256" key="1">
    <source>
        <dbReference type="ARBA" id="ARBA00023015"/>
    </source>
</evidence>
<protein>
    <submittedName>
        <fullName evidence="7">HTH-type transcriptional repressor FabR</fullName>
    </submittedName>
</protein>
<evidence type="ECO:0000256" key="2">
    <source>
        <dbReference type="ARBA" id="ARBA00023125"/>
    </source>
</evidence>
<feature type="domain" description="HTH tetR-type" evidence="6">
    <location>
        <begin position="21"/>
        <end position="81"/>
    </location>
</feature>
<dbReference type="InterPro" id="IPR050109">
    <property type="entry name" value="HTH-type_TetR-like_transc_reg"/>
</dbReference>
<keyword evidence="3" id="KW-0804">Transcription</keyword>
<keyword evidence="1" id="KW-0805">Transcription regulation</keyword>
<dbReference type="PATRIC" id="fig|285473.5.peg.3012"/>
<dbReference type="Pfam" id="PF00440">
    <property type="entry name" value="TetR_N"/>
    <property type="match status" value="1"/>
</dbReference>
<feature type="region of interest" description="Disordered" evidence="5">
    <location>
        <begin position="207"/>
        <end position="231"/>
    </location>
</feature>
<dbReference type="PRINTS" id="PR00455">
    <property type="entry name" value="HTHTETR"/>
</dbReference>
<dbReference type="InterPro" id="IPR001647">
    <property type="entry name" value="HTH_TetR"/>
</dbReference>
<dbReference type="GO" id="GO:0003700">
    <property type="term" value="F:DNA-binding transcription factor activity"/>
    <property type="evidence" value="ECO:0007669"/>
    <property type="project" value="TreeGrafter"/>
</dbReference>
<sequence>MLSDMSETSTRPTGVRQERKRRTRQALLDAARRVLERRGMAGLTTREVAAEAGVAAGTFFVHFPDLATLVETLLDEHVGQALDTALRTLPDGDLVTRLVHVAARLYESYDREPELSRQYISAALFHRHPDGPTERRMAEFRAWVTDEFARAAGAGEAPGQDPALAFTAYFSLYFGILVAGLRGELDRDGRLALLEAALRRLVHGTATGSGTGPGAGAGAGAAGVAGGGRSA</sequence>
<dbReference type="PANTHER" id="PTHR30055:SF234">
    <property type="entry name" value="HTH-TYPE TRANSCRIPTIONAL REGULATOR BETI"/>
    <property type="match status" value="1"/>
</dbReference>
<evidence type="ECO:0000259" key="6">
    <source>
        <dbReference type="PROSITE" id="PS50977"/>
    </source>
</evidence>
<proteinExistence type="predicted"/>
<keyword evidence="8" id="KW-1185">Reference proteome</keyword>
<accession>A0A1D8G3L1</accession>
<dbReference type="EMBL" id="CP017316">
    <property type="protein sequence ID" value="AOT60020.1"/>
    <property type="molecule type" value="Genomic_DNA"/>
</dbReference>
<dbReference type="Proteomes" id="UP000095349">
    <property type="component" value="Chromosome"/>
</dbReference>
<feature type="region of interest" description="Disordered" evidence="5">
    <location>
        <begin position="1"/>
        <end position="22"/>
    </location>
</feature>
<dbReference type="AlphaFoldDB" id="A0A1D8G3L1"/>
<evidence type="ECO:0000256" key="4">
    <source>
        <dbReference type="PROSITE-ProRule" id="PRU00335"/>
    </source>
</evidence>
<dbReference type="STRING" id="285473.A4G23_02883"/>
<dbReference type="SUPFAM" id="SSF46689">
    <property type="entry name" value="Homeodomain-like"/>
    <property type="match status" value="1"/>
</dbReference>
<keyword evidence="2 4" id="KW-0238">DNA-binding</keyword>
<dbReference type="InterPro" id="IPR036271">
    <property type="entry name" value="Tet_transcr_reg_TetR-rel_C_sf"/>
</dbReference>
<dbReference type="InterPro" id="IPR009057">
    <property type="entry name" value="Homeodomain-like_sf"/>
</dbReference>
<dbReference type="Gene3D" id="1.10.357.10">
    <property type="entry name" value="Tetracycline Repressor, domain 2"/>
    <property type="match status" value="1"/>
</dbReference>
<evidence type="ECO:0000313" key="8">
    <source>
        <dbReference type="Proteomes" id="UP000095349"/>
    </source>
</evidence>
<reference evidence="7 8" key="1">
    <citation type="submission" date="2016-09" db="EMBL/GenBank/DDBJ databases">
        <title>Streptomyces rubrolavendulae MJM4426 Genome sequencing and assembly.</title>
        <authorList>
            <person name="Kim J.-G."/>
        </authorList>
    </citation>
    <scope>NUCLEOTIDE SEQUENCE [LARGE SCALE GENOMIC DNA]</scope>
    <source>
        <strain evidence="7 8">MJM4426</strain>
    </source>
</reference>
<dbReference type="SUPFAM" id="SSF48498">
    <property type="entry name" value="Tetracyclin repressor-like, C-terminal domain"/>
    <property type="match status" value="1"/>
</dbReference>
<feature type="compositionally biased region" description="Polar residues" evidence="5">
    <location>
        <begin position="1"/>
        <end position="12"/>
    </location>
</feature>
<dbReference type="KEGG" id="srn:A4G23_02883"/>
<dbReference type="GO" id="GO:0000976">
    <property type="term" value="F:transcription cis-regulatory region binding"/>
    <property type="evidence" value="ECO:0007669"/>
    <property type="project" value="TreeGrafter"/>
</dbReference>
<evidence type="ECO:0000256" key="5">
    <source>
        <dbReference type="SAM" id="MobiDB-lite"/>
    </source>
</evidence>
<evidence type="ECO:0000313" key="7">
    <source>
        <dbReference type="EMBL" id="AOT60020.1"/>
    </source>
</evidence>
<dbReference type="PROSITE" id="PS50977">
    <property type="entry name" value="HTH_TETR_2"/>
    <property type="match status" value="1"/>
</dbReference>
<feature type="DNA-binding region" description="H-T-H motif" evidence="4">
    <location>
        <begin position="44"/>
        <end position="63"/>
    </location>
</feature>
<dbReference type="PANTHER" id="PTHR30055">
    <property type="entry name" value="HTH-TYPE TRANSCRIPTIONAL REGULATOR RUTR"/>
    <property type="match status" value="1"/>
</dbReference>
<gene>
    <name evidence="7" type="primary">fabR</name>
    <name evidence="7" type="ORF">A4G23_02883</name>
</gene>
<organism evidence="7 8">
    <name type="scientific">Streptomyces rubrolavendulae</name>
    <dbReference type="NCBI Taxonomy" id="285473"/>
    <lineage>
        <taxon>Bacteria</taxon>
        <taxon>Bacillati</taxon>
        <taxon>Actinomycetota</taxon>
        <taxon>Actinomycetes</taxon>
        <taxon>Kitasatosporales</taxon>
        <taxon>Streptomycetaceae</taxon>
        <taxon>Streptomyces</taxon>
    </lineage>
</organism>